<reference evidence="1" key="1">
    <citation type="journal article" date="2020" name="Stud. Mycol.">
        <title>101 Dothideomycetes genomes: a test case for predicting lifestyles and emergence of pathogens.</title>
        <authorList>
            <person name="Haridas S."/>
            <person name="Albert R."/>
            <person name="Binder M."/>
            <person name="Bloem J."/>
            <person name="Labutti K."/>
            <person name="Salamov A."/>
            <person name="Andreopoulos B."/>
            <person name="Baker S."/>
            <person name="Barry K."/>
            <person name="Bills G."/>
            <person name="Bluhm B."/>
            <person name="Cannon C."/>
            <person name="Castanera R."/>
            <person name="Culley D."/>
            <person name="Daum C."/>
            <person name="Ezra D."/>
            <person name="Gonzalez J."/>
            <person name="Henrissat B."/>
            <person name="Kuo A."/>
            <person name="Liang C."/>
            <person name="Lipzen A."/>
            <person name="Lutzoni F."/>
            <person name="Magnuson J."/>
            <person name="Mondo S."/>
            <person name="Nolan M."/>
            <person name="Ohm R."/>
            <person name="Pangilinan J."/>
            <person name="Park H.-J."/>
            <person name="Ramirez L."/>
            <person name="Alfaro M."/>
            <person name="Sun H."/>
            <person name="Tritt A."/>
            <person name="Yoshinaga Y."/>
            <person name="Zwiers L.-H."/>
            <person name="Turgeon B."/>
            <person name="Goodwin S."/>
            <person name="Spatafora J."/>
            <person name="Crous P."/>
            <person name="Grigoriev I."/>
        </authorList>
    </citation>
    <scope>NUCLEOTIDE SEQUENCE</scope>
    <source>
        <strain evidence="1">CBS 525.71</strain>
    </source>
</reference>
<organism evidence="1 2">
    <name type="scientific">Macroventuria anomochaeta</name>
    <dbReference type="NCBI Taxonomy" id="301207"/>
    <lineage>
        <taxon>Eukaryota</taxon>
        <taxon>Fungi</taxon>
        <taxon>Dikarya</taxon>
        <taxon>Ascomycota</taxon>
        <taxon>Pezizomycotina</taxon>
        <taxon>Dothideomycetes</taxon>
        <taxon>Pleosporomycetidae</taxon>
        <taxon>Pleosporales</taxon>
        <taxon>Pleosporineae</taxon>
        <taxon>Didymellaceae</taxon>
        <taxon>Macroventuria</taxon>
    </lineage>
</organism>
<keyword evidence="2" id="KW-1185">Reference proteome</keyword>
<comment type="caution">
    <text evidence="1">The sequence shown here is derived from an EMBL/GenBank/DDBJ whole genome shotgun (WGS) entry which is preliminary data.</text>
</comment>
<accession>A0ACB6RVE2</accession>
<evidence type="ECO:0000313" key="2">
    <source>
        <dbReference type="Proteomes" id="UP000799754"/>
    </source>
</evidence>
<sequence>MIVTIDNYRCALDRAVPSNNEPSQLDDLKFTVVSAGHLKLKLQALNSALAHTPPAQHHRLRLDDTLQGALPRTYINRSEEVYFLVKSLPWPSMIPEVFVKAYGEVLQSRPFTNTCISTIKKHTPEFTWRVSAPTFSGIRPLLPELDALCNTTLNDYFQRADEKVKPFAFMHLPTELRLQVYEYLVPAQAFVQVYSNEHPRSDFQKRLPERLEILRICTALHDETIKHFFDKPTLLIEACGKARNPRNRALFRTETASEYAGLVASISLKVRTKFTRLEIRIVPDLISTVGEQSHTHDTHEQLDISPLQNICAALPNLETVLISFPKIDDGVVTAGGMRMRPLVWSYYNNQKFALEWVCAQLPNDGLKIAWDLTHFRHSIEDASYLREEIVSERMMRELIERDGSLELAQSAAATWEDLQRWSEIRYVILEAVKQR</sequence>
<gene>
    <name evidence="1" type="ORF">BU25DRAFT_109547</name>
</gene>
<evidence type="ECO:0000313" key="1">
    <source>
        <dbReference type="EMBL" id="KAF2625708.1"/>
    </source>
</evidence>
<name>A0ACB6RVE2_9PLEO</name>
<dbReference type="Proteomes" id="UP000799754">
    <property type="component" value="Unassembled WGS sequence"/>
</dbReference>
<proteinExistence type="predicted"/>
<protein>
    <submittedName>
        <fullName evidence="1">Uncharacterized protein</fullName>
    </submittedName>
</protein>
<dbReference type="EMBL" id="MU006724">
    <property type="protein sequence ID" value="KAF2625708.1"/>
    <property type="molecule type" value="Genomic_DNA"/>
</dbReference>